<dbReference type="InterPro" id="IPR052164">
    <property type="entry name" value="Anthracycline_SecMetBiosynth"/>
</dbReference>
<sequence length="261" mass="27995">MSTHTTPWPTGTPCWVDLMVSDLERTRSFYTAVLGWDYIDSAPEYGGYFNALVGGRTVAGLSPAMEGMEEAPHTWDVYLATEDITADAAKATGAGATTVVEPMEVGPFGHMGQWTDPTGAAFGMWQAKEHTGFQLFGEPGAPVWCDLMTADSDAARSFYTQVFGYSYQDMGDEKMPYALFTVPGQDMPAGGIGGPDPNTEGPQIGWSVAFQVDDVDAAAQRIREAGGTVTWEPSDFEYGRMAVATGPDGESFAVMTPSENM</sequence>
<dbReference type="PROSITE" id="PS51819">
    <property type="entry name" value="VOC"/>
    <property type="match status" value="2"/>
</dbReference>
<dbReference type="EMBL" id="BAAAOA010000017">
    <property type="protein sequence ID" value="GAA1758825.1"/>
    <property type="molecule type" value="Genomic_DNA"/>
</dbReference>
<evidence type="ECO:0000259" key="1">
    <source>
        <dbReference type="PROSITE" id="PS51819"/>
    </source>
</evidence>
<accession>A0ABN2KMH7</accession>
<organism evidence="2 3">
    <name type="scientific">Kocuria aegyptia</name>
    <dbReference type="NCBI Taxonomy" id="330943"/>
    <lineage>
        <taxon>Bacteria</taxon>
        <taxon>Bacillati</taxon>
        <taxon>Actinomycetota</taxon>
        <taxon>Actinomycetes</taxon>
        <taxon>Micrococcales</taxon>
        <taxon>Micrococcaceae</taxon>
        <taxon>Kocuria</taxon>
    </lineage>
</organism>
<dbReference type="CDD" id="cd07247">
    <property type="entry name" value="SgaA_N_like"/>
    <property type="match status" value="2"/>
</dbReference>
<reference evidence="2 3" key="1">
    <citation type="journal article" date="2019" name="Int. J. Syst. Evol. Microbiol.">
        <title>The Global Catalogue of Microorganisms (GCM) 10K type strain sequencing project: providing services to taxonomists for standard genome sequencing and annotation.</title>
        <authorList>
            <consortium name="The Broad Institute Genomics Platform"/>
            <consortium name="The Broad Institute Genome Sequencing Center for Infectious Disease"/>
            <person name="Wu L."/>
            <person name="Ma J."/>
        </authorList>
    </citation>
    <scope>NUCLEOTIDE SEQUENCE [LARGE SCALE GENOMIC DNA]</scope>
    <source>
        <strain evidence="2 3">JCM 14735</strain>
    </source>
</reference>
<proteinExistence type="predicted"/>
<dbReference type="PANTHER" id="PTHR33993:SF10">
    <property type="entry name" value="CONSERVED PROTEIN"/>
    <property type="match status" value="1"/>
</dbReference>
<keyword evidence="3" id="KW-1185">Reference proteome</keyword>
<feature type="domain" description="VOC" evidence="1">
    <location>
        <begin position="12"/>
        <end position="127"/>
    </location>
</feature>
<dbReference type="Gene3D" id="3.10.180.10">
    <property type="entry name" value="2,3-Dihydroxybiphenyl 1,2-Dioxygenase, domain 1"/>
    <property type="match status" value="2"/>
</dbReference>
<comment type="caution">
    <text evidence="2">The sequence shown here is derived from an EMBL/GenBank/DDBJ whole genome shotgun (WGS) entry which is preliminary data.</text>
</comment>
<dbReference type="SUPFAM" id="SSF54593">
    <property type="entry name" value="Glyoxalase/Bleomycin resistance protein/Dihydroxybiphenyl dioxygenase"/>
    <property type="match status" value="2"/>
</dbReference>
<dbReference type="InterPro" id="IPR029068">
    <property type="entry name" value="Glyas_Bleomycin-R_OHBP_Dase"/>
</dbReference>
<dbReference type="InterPro" id="IPR004360">
    <property type="entry name" value="Glyas_Fos-R_dOase_dom"/>
</dbReference>
<evidence type="ECO:0000313" key="2">
    <source>
        <dbReference type="EMBL" id="GAA1758825.1"/>
    </source>
</evidence>
<dbReference type="Pfam" id="PF00903">
    <property type="entry name" value="Glyoxalase"/>
    <property type="match status" value="2"/>
</dbReference>
<dbReference type="InterPro" id="IPR037523">
    <property type="entry name" value="VOC_core"/>
</dbReference>
<protein>
    <submittedName>
        <fullName evidence="2">VOC family protein</fullName>
    </submittedName>
</protein>
<evidence type="ECO:0000313" key="3">
    <source>
        <dbReference type="Proteomes" id="UP001501204"/>
    </source>
</evidence>
<dbReference type="Proteomes" id="UP001501204">
    <property type="component" value="Unassembled WGS sequence"/>
</dbReference>
<name>A0ABN2KMH7_9MICC</name>
<dbReference type="PANTHER" id="PTHR33993">
    <property type="entry name" value="GLYOXALASE-RELATED"/>
    <property type="match status" value="1"/>
</dbReference>
<dbReference type="RefSeq" id="WP_344121640.1">
    <property type="nucleotide sequence ID" value="NZ_BAAAOA010000017.1"/>
</dbReference>
<feature type="domain" description="VOC" evidence="1">
    <location>
        <begin position="141"/>
        <end position="257"/>
    </location>
</feature>
<gene>
    <name evidence="2" type="ORF">GCM10009767_17540</name>
</gene>